<dbReference type="Gene3D" id="3.40.630.30">
    <property type="match status" value="1"/>
</dbReference>
<evidence type="ECO:0000313" key="2">
    <source>
        <dbReference type="EMBL" id="MBC2652306.1"/>
    </source>
</evidence>
<dbReference type="Proteomes" id="UP000520156">
    <property type="component" value="Unassembled WGS sequence"/>
</dbReference>
<dbReference type="Pfam" id="PF13302">
    <property type="entry name" value="Acetyltransf_3"/>
    <property type="match status" value="1"/>
</dbReference>
<dbReference type="InterPro" id="IPR016181">
    <property type="entry name" value="Acyl_CoA_acyltransferase"/>
</dbReference>
<comment type="caution">
    <text evidence="2">The sequence shown here is derived from an EMBL/GenBank/DDBJ whole genome shotgun (WGS) entry which is preliminary data.</text>
</comment>
<dbReference type="SUPFAM" id="SSF55729">
    <property type="entry name" value="Acyl-CoA N-acyltransferases (Nat)"/>
    <property type="match status" value="1"/>
</dbReference>
<keyword evidence="2" id="KW-0808">Transferase</keyword>
<dbReference type="GO" id="GO:0016747">
    <property type="term" value="F:acyltransferase activity, transferring groups other than amino-acyl groups"/>
    <property type="evidence" value="ECO:0007669"/>
    <property type="project" value="InterPro"/>
</dbReference>
<dbReference type="PANTHER" id="PTHR43610:SF1">
    <property type="entry name" value="N-ACETYLTRANSFERASE DOMAIN-CONTAINING PROTEIN"/>
    <property type="match status" value="1"/>
</dbReference>
<evidence type="ECO:0000259" key="1">
    <source>
        <dbReference type="PROSITE" id="PS51186"/>
    </source>
</evidence>
<dbReference type="AlphaFoldDB" id="A0A7X1F8H9"/>
<dbReference type="InterPro" id="IPR000182">
    <property type="entry name" value="GNAT_dom"/>
</dbReference>
<dbReference type="EMBL" id="JACLAU010000017">
    <property type="protein sequence ID" value="MBC2652306.1"/>
    <property type="molecule type" value="Genomic_DNA"/>
</dbReference>
<evidence type="ECO:0000313" key="3">
    <source>
        <dbReference type="Proteomes" id="UP000520156"/>
    </source>
</evidence>
<reference evidence="2 3" key="1">
    <citation type="submission" date="2020-08" db="EMBL/GenBank/DDBJ databases">
        <title>The genome sequence of Novosphingobium flavum 4Y4.</title>
        <authorList>
            <person name="Liu Y."/>
        </authorList>
    </citation>
    <scope>NUCLEOTIDE SEQUENCE [LARGE SCALE GENOMIC DNA]</scope>
    <source>
        <strain evidence="2 3">4Y4</strain>
    </source>
</reference>
<organism evidence="2 3">
    <name type="scientific">Novosphingobium aerophilum</name>
    <dbReference type="NCBI Taxonomy" id="2839843"/>
    <lineage>
        <taxon>Bacteria</taxon>
        <taxon>Pseudomonadati</taxon>
        <taxon>Pseudomonadota</taxon>
        <taxon>Alphaproteobacteria</taxon>
        <taxon>Sphingomonadales</taxon>
        <taxon>Sphingomonadaceae</taxon>
        <taxon>Novosphingobium</taxon>
    </lineage>
</organism>
<proteinExistence type="predicted"/>
<accession>A0A7X1F8H9</accession>
<dbReference type="RefSeq" id="WP_185683716.1">
    <property type="nucleotide sequence ID" value="NZ_JACLAU010000017.1"/>
</dbReference>
<keyword evidence="3" id="KW-1185">Reference proteome</keyword>
<dbReference type="PROSITE" id="PS51186">
    <property type="entry name" value="GNAT"/>
    <property type="match status" value="1"/>
</dbReference>
<dbReference type="PANTHER" id="PTHR43610">
    <property type="entry name" value="BLL6696 PROTEIN"/>
    <property type="match status" value="1"/>
</dbReference>
<protein>
    <submittedName>
        <fullName evidence="2">GNAT family N-acetyltransferase</fullName>
    </submittedName>
</protein>
<name>A0A7X1F8H9_9SPHN</name>
<feature type="domain" description="N-acetyltransferase" evidence="1">
    <location>
        <begin position="15"/>
        <end position="177"/>
    </location>
</feature>
<gene>
    <name evidence="2" type="ORF">H7F49_11355</name>
</gene>
<sequence>MADAGLYVPLAEGDLRLDPLTAGDREALRRACAQDPAIWDIYPHNYLGEEFDGQFEAMLAGGPARRIYAVRQGDEVVGMTGWLAHNAPGWSIEIGNTYIVPRLRGTGFNRRMKQLMLDHAFACGLERVCLKVDARNQRSQAAIRKLGAQPEGVHRRDRVTWTGHVRDTAYFSILRDEWEARRA</sequence>